<dbReference type="NCBIfam" id="NF004788">
    <property type="entry name" value="PRK06133.1"/>
    <property type="match status" value="1"/>
</dbReference>
<dbReference type="AlphaFoldDB" id="A0A6B2QXI7"/>
<dbReference type="InterPro" id="IPR050072">
    <property type="entry name" value="Peptidase_M20A"/>
</dbReference>
<feature type="active site" description="Proton acceptor" evidence="5">
    <location>
        <position position="171"/>
    </location>
</feature>
<evidence type="ECO:0000313" key="8">
    <source>
        <dbReference type="EMBL" id="NDY83366.1"/>
    </source>
</evidence>
<feature type="active site" evidence="5">
    <location>
        <position position="110"/>
    </location>
</feature>
<feature type="chain" id="PRO_5025425121" evidence="6">
    <location>
        <begin position="20"/>
        <end position="411"/>
    </location>
</feature>
<dbReference type="RefSeq" id="WP_163654465.1">
    <property type="nucleotide sequence ID" value="NZ_JAAGRN010000005.1"/>
</dbReference>
<feature type="signal peptide" evidence="6">
    <location>
        <begin position="1"/>
        <end position="19"/>
    </location>
</feature>
<accession>A0A6B2QXI7</accession>
<dbReference type="CDD" id="cd03885">
    <property type="entry name" value="M20_CPDG2"/>
    <property type="match status" value="1"/>
</dbReference>
<dbReference type="Pfam" id="PF07687">
    <property type="entry name" value="M20_dimer"/>
    <property type="match status" value="1"/>
</dbReference>
<sequence length="411" mass="44321">MKRYLIAGLLSACLSFAYAQSPDHATIRDLAGKTVAPTLKTLQSLVEIESGSRDLAGLEKIRNLIENDLKKLGLTPEVIPSSAPDKTGSMVQAKLKGRGTSKIALIAHMDTVYQKGDLAKQPFRVDGDRAYGLAIADDKAGIAVILNTIAMLQALKIDSFGEITILINGDEEIGSPGSRDRIIQLGEQNDLVISFEGSGIKNDYVRLATSSIARAQLTVKGRASHSGSNPDFGRNALYEMAHQILQMRDLSNPDKGLKLNWTQARAGTVPNMIPSEAVATADVRAEKMSDFDAVEQTMHERIKNKLIPDTEVSLVLTRGRPALNPTDKGRAAAMQAREIASEIGWKIDVLEKATGGGTDAAYAALKSKGAVIESFGLQGFGAHSDNAEYVLVSSIQPRLYMTTRMIQSFKP</sequence>
<dbReference type="InterPro" id="IPR036264">
    <property type="entry name" value="Bact_exopeptidase_dim_dom"/>
</dbReference>
<gene>
    <name evidence="8" type="ORF">G3I67_09005</name>
</gene>
<feature type="domain" description="Peptidase M20 dimerisation" evidence="7">
    <location>
        <begin position="208"/>
        <end position="308"/>
    </location>
</feature>
<dbReference type="SUPFAM" id="SSF55031">
    <property type="entry name" value="Bacterial exopeptidase dimerisation domain"/>
    <property type="match status" value="1"/>
</dbReference>
<dbReference type="GO" id="GO:0016787">
    <property type="term" value="F:hydrolase activity"/>
    <property type="evidence" value="ECO:0007669"/>
    <property type="project" value="UniProtKB-KW"/>
</dbReference>
<evidence type="ECO:0000256" key="1">
    <source>
        <dbReference type="ARBA" id="ARBA00001947"/>
    </source>
</evidence>
<dbReference type="PROSITE" id="PS00758">
    <property type="entry name" value="ARGE_DAPE_CPG2_1"/>
    <property type="match status" value="1"/>
</dbReference>
<proteinExistence type="predicted"/>
<dbReference type="Gene3D" id="3.40.630.10">
    <property type="entry name" value="Zn peptidases"/>
    <property type="match status" value="1"/>
</dbReference>
<comment type="cofactor">
    <cofactor evidence="1">
        <name>Zn(2+)</name>
        <dbReference type="ChEBI" id="CHEBI:29105"/>
    </cofactor>
</comment>
<reference evidence="8" key="1">
    <citation type="submission" date="2020-02" db="EMBL/GenBank/DDBJ databases">
        <authorList>
            <person name="Chen W.-M."/>
        </authorList>
    </citation>
    <scope>NUCLEOTIDE SEQUENCE</scope>
    <source>
        <strain evidence="8">NBD-18</strain>
    </source>
</reference>
<dbReference type="PANTHER" id="PTHR43808:SF10">
    <property type="entry name" value="BLL3749 PROTEIN"/>
    <property type="match status" value="1"/>
</dbReference>
<dbReference type="SUPFAM" id="SSF53187">
    <property type="entry name" value="Zn-dependent exopeptidases"/>
    <property type="match status" value="1"/>
</dbReference>
<dbReference type="EMBL" id="JAAGRN010000005">
    <property type="protein sequence ID" value="NDY83366.1"/>
    <property type="molecule type" value="Genomic_DNA"/>
</dbReference>
<dbReference type="Pfam" id="PF01546">
    <property type="entry name" value="Peptidase_M20"/>
    <property type="match status" value="1"/>
</dbReference>
<keyword evidence="3 8" id="KW-0378">Hydrolase</keyword>
<dbReference type="InterPro" id="IPR017150">
    <property type="entry name" value="Pept_M20_glutamate_carboxypep"/>
</dbReference>
<organism evidence="8">
    <name type="scientific">Sheuella amnicola</name>
    <dbReference type="NCBI Taxonomy" id="2707330"/>
    <lineage>
        <taxon>Bacteria</taxon>
        <taxon>Pseudomonadati</taxon>
        <taxon>Pseudomonadota</taxon>
        <taxon>Betaproteobacteria</taxon>
        <taxon>Burkholderiales</taxon>
        <taxon>Alcaligenaceae</taxon>
        <taxon>Sheuella</taxon>
    </lineage>
</organism>
<dbReference type="PROSITE" id="PS00759">
    <property type="entry name" value="ARGE_DAPE_CPG2_2"/>
    <property type="match status" value="1"/>
</dbReference>
<evidence type="ECO:0000256" key="5">
    <source>
        <dbReference type="PIRSR" id="PIRSR037238-1"/>
    </source>
</evidence>
<evidence type="ECO:0000256" key="6">
    <source>
        <dbReference type="SAM" id="SignalP"/>
    </source>
</evidence>
<name>A0A6B2QXI7_9BURK</name>
<keyword evidence="6" id="KW-0732">Signal</keyword>
<evidence type="ECO:0000256" key="2">
    <source>
        <dbReference type="ARBA" id="ARBA00022723"/>
    </source>
</evidence>
<evidence type="ECO:0000256" key="3">
    <source>
        <dbReference type="ARBA" id="ARBA00022801"/>
    </source>
</evidence>
<protein>
    <submittedName>
        <fullName evidence="8">M20/M25/M40 family metallo-hydrolase</fullName>
    </submittedName>
</protein>
<dbReference type="PANTHER" id="PTHR43808">
    <property type="entry name" value="ACETYLORNITHINE DEACETYLASE"/>
    <property type="match status" value="1"/>
</dbReference>
<dbReference type="GO" id="GO:0046872">
    <property type="term" value="F:metal ion binding"/>
    <property type="evidence" value="ECO:0007669"/>
    <property type="project" value="UniProtKB-KW"/>
</dbReference>
<keyword evidence="2" id="KW-0479">Metal-binding</keyword>
<comment type="caution">
    <text evidence="8">The sequence shown here is derived from an EMBL/GenBank/DDBJ whole genome shotgun (WGS) entry which is preliminary data.</text>
</comment>
<dbReference type="InterPro" id="IPR002933">
    <property type="entry name" value="Peptidase_M20"/>
</dbReference>
<dbReference type="InterPro" id="IPR001261">
    <property type="entry name" value="ArgE/DapE_CS"/>
</dbReference>
<keyword evidence="4" id="KW-0862">Zinc</keyword>
<evidence type="ECO:0000256" key="4">
    <source>
        <dbReference type="ARBA" id="ARBA00022833"/>
    </source>
</evidence>
<evidence type="ECO:0000259" key="7">
    <source>
        <dbReference type="Pfam" id="PF07687"/>
    </source>
</evidence>
<dbReference type="Gene3D" id="3.30.70.360">
    <property type="match status" value="1"/>
</dbReference>
<dbReference type="PIRSF" id="PIRSF037238">
    <property type="entry name" value="Carboxypeptidase_G2"/>
    <property type="match status" value="1"/>
</dbReference>
<dbReference type="InterPro" id="IPR011650">
    <property type="entry name" value="Peptidase_M20_dimer"/>
</dbReference>